<protein>
    <submittedName>
        <fullName evidence="3">Efflux transporter, outer membrane factor (OMF) lipoprotein, NodT family</fullName>
    </submittedName>
</protein>
<dbReference type="NCBIfam" id="TIGR01845">
    <property type="entry name" value="outer_NodT"/>
    <property type="match status" value="1"/>
</dbReference>
<dbReference type="InterPro" id="IPR010131">
    <property type="entry name" value="MdtP/NodT-like"/>
</dbReference>
<dbReference type="STRING" id="593133.SAMN04488006_0868"/>
<comment type="subcellular location">
    <subcellularLocation>
        <location evidence="2">Cell membrane</location>
        <topology evidence="2">Lipid-anchor</topology>
    </subcellularLocation>
</comment>
<dbReference type="PANTHER" id="PTHR30203">
    <property type="entry name" value="OUTER MEMBRANE CATION EFFLUX PROTEIN"/>
    <property type="match status" value="1"/>
</dbReference>
<dbReference type="GO" id="GO:0005886">
    <property type="term" value="C:plasma membrane"/>
    <property type="evidence" value="ECO:0007669"/>
    <property type="project" value="UniProtKB-SubCell"/>
</dbReference>
<reference evidence="4" key="1">
    <citation type="submission" date="2016-10" db="EMBL/GenBank/DDBJ databases">
        <authorList>
            <person name="Varghese N."/>
            <person name="Submissions S."/>
        </authorList>
    </citation>
    <scope>NUCLEOTIDE SEQUENCE [LARGE SCALE GENOMIC DNA]</scope>
    <source>
        <strain evidence="4">DSM 24450</strain>
    </source>
</reference>
<gene>
    <name evidence="3" type="ORF">SAMN04488006_0868</name>
</gene>
<evidence type="ECO:0000256" key="2">
    <source>
        <dbReference type="RuleBase" id="RU362097"/>
    </source>
</evidence>
<organism evidence="3 4">
    <name type="scientific">Lutibacter maritimus</name>
    <dbReference type="NCBI Taxonomy" id="593133"/>
    <lineage>
        <taxon>Bacteria</taxon>
        <taxon>Pseudomonadati</taxon>
        <taxon>Bacteroidota</taxon>
        <taxon>Flavobacteriia</taxon>
        <taxon>Flavobacteriales</taxon>
        <taxon>Flavobacteriaceae</taxon>
        <taxon>Lutibacter</taxon>
    </lineage>
</organism>
<sequence>MKTQKIYKILLIIGLPILLSSCFAAKEYSRPETIISENSFRTDAISKDSLSMAVVSWKELFTDQFLQKYINEGLINNIDNRVALQQIIAAQAYLKQGKAGYLPTLNGSLQFNHQENSDNMGYAISSANQYSLGANLSWEADIWGKIRSNKRAFEASYLQSVAAHQAIKTTLVSQIAAVYYQLLSLDEQVKITKETIETREKGLTTTQALKESGYVTEIAVKQTEAQLYTAKSILIDLNEQIHLLENTMSILLGKSSSKIERSTFSEQKIAIPLEIGVPALLLSNRPDVIAAESRFMQAFELTNVARSNFYPTITLTASGGFQSLDFDNFFNASSLFSNVLGGLTQPIFNSKKIKTQYEVSKAQQEQALLRFKETLLNASKEVSDAMYSYKAATEKIAIKEKEFNAYNTASSYSQELLNNGLANYLEVLNAQENALNSQLGLINAQFNQLKYTIDLYKALGGGWR</sequence>
<accession>A0A1I6P3U9</accession>
<proteinExistence type="inferred from homology"/>
<evidence type="ECO:0000313" key="3">
    <source>
        <dbReference type="EMBL" id="SFS34845.1"/>
    </source>
</evidence>
<dbReference type="OrthoDB" id="9770517at2"/>
<dbReference type="Gene3D" id="1.20.1600.10">
    <property type="entry name" value="Outer membrane efflux proteins (OEP)"/>
    <property type="match status" value="1"/>
</dbReference>
<keyword evidence="2" id="KW-0564">Palmitate</keyword>
<dbReference type="RefSeq" id="WP_090223056.1">
    <property type="nucleotide sequence ID" value="NZ_FOZP01000001.1"/>
</dbReference>
<dbReference type="Pfam" id="PF02321">
    <property type="entry name" value="OEP"/>
    <property type="match status" value="2"/>
</dbReference>
<dbReference type="Gene3D" id="2.20.200.10">
    <property type="entry name" value="Outer membrane efflux proteins (OEP)"/>
    <property type="match status" value="1"/>
</dbReference>
<dbReference type="PROSITE" id="PS51257">
    <property type="entry name" value="PROKAR_LIPOPROTEIN"/>
    <property type="match status" value="1"/>
</dbReference>
<evidence type="ECO:0000256" key="1">
    <source>
        <dbReference type="ARBA" id="ARBA00007613"/>
    </source>
</evidence>
<dbReference type="SUPFAM" id="SSF56954">
    <property type="entry name" value="Outer membrane efflux proteins (OEP)"/>
    <property type="match status" value="1"/>
</dbReference>
<evidence type="ECO:0000313" key="4">
    <source>
        <dbReference type="Proteomes" id="UP000199312"/>
    </source>
</evidence>
<keyword evidence="4" id="KW-1185">Reference proteome</keyword>
<dbReference type="Proteomes" id="UP000199312">
    <property type="component" value="Unassembled WGS sequence"/>
</dbReference>
<keyword evidence="2" id="KW-0812">Transmembrane</keyword>
<dbReference type="AlphaFoldDB" id="A0A1I6P3U9"/>
<name>A0A1I6P3U9_9FLAO</name>
<keyword evidence="2" id="KW-0472">Membrane</keyword>
<dbReference type="InterPro" id="IPR003423">
    <property type="entry name" value="OMP_efflux"/>
</dbReference>
<dbReference type="GO" id="GO:0015562">
    <property type="term" value="F:efflux transmembrane transporter activity"/>
    <property type="evidence" value="ECO:0007669"/>
    <property type="project" value="InterPro"/>
</dbReference>
<dbReference type="EMBL" id="FOZP01000001">
    <property type="protein sequence ID" value="SFS34845.1"/>
    <property type="molecule type" value="Genomic_DNA"/>
</dbReference>
<keyword evidence="2" id="KW-1134">Transmembrane beta strand</keyword>
<keyword evidence="2 3" id="KW-0449">Lipoprotein</keyword>
<comment type="similarity">
    <text evidence="1 2">Belongs to the outer membrane factor (OMF) (TC 1.B.17) family.</text>
</comment>
<dbReference type="PANTHER" id="PTHR30203:SF33">
    <property type="entry name" value="BLR4455 PROTEIN"/>
    <property type="match status" value="1"/>
</dbReference>